<feature type="signal peptide" evidence="10">
    <location>
        <begin position="1"/>
        <end position="16"/>
    </location>
</feature>
<sequence>MLLVILYALFVSSASLRPLEKRVDFQHGVRSSTLNDRPIVGILSQPGEPAPKSMSYIAASYIKWVEAAGARVIPILYDMTEEEVRHIFSIINAVLIPGGGANLTPGHQFYDTARLLIDLAIDANDNGDYFPVHGTCLGMETLCIVISQNYSILGSFDAEDAAAPLLYTDAADESHFFRSLPPDVVRELQNSPIAMENHGKGLSMAAFRDSSKLSAFFDVLSLSIDKSGNPYVSTLESHKYPVTATQWHPEKNAFEWTNSVHIPHSPEGIRMTQEVANFFVSEARRNLHKANSVSEEDDLLIYNWIPHFTGKHDASGHAEETDFEQAYYFEKTNHGTWRRSQL</sequence>
<keyword evidence="4" id="KW-0964">Secreted</keyword>
<evidence type="ECO:0000256" key="10">
    <source>
        <dbReference type="SAM" id="SignalP"/>
    </source>
</evidence>
<dbReference type="GO" id="GO:0005773">
    <property type="term" value="C:vacuole"/>
    <property type="evidence" value="ECO:0007669"/>
    <property type="project" value="TreeGrafter"/>
</dbReference>
<feature type="active site" evidence="9">
    <location>
        <position position="248"/>
    </location>
</feature>
<dbReference type="PROSITE" id="PS51275">
    <property type="entry name" value="PEPTIDASE_C26_GGH"/>
    <property type="match status" value="1"/>
</dbReference>
<dbReference type="PROSITE" id="PS51273">
    <property type="entry name" value="GATASE_TYPE_1"/>
    <property type="match status" value="1"/>
</dbReference>
<evidence type="ECO:0000256" key="8">
    <source>
        <dbReference type="PIRSR" id="PIRSR615527-1"/>
    </source>
</evidence>
<dbReference type="FunFam" id="3.40.50.880:FF:000024">
    <property type="entry name" value="Folate gamma-glutamyl hydrolase"/>
    <property type="match status" value="1"/>
</dbReference>
<comment type="caution">
    <text evidence="11">The sequence shown here is derived from an EMBL/GenBank/DDBJ whole genome shotgun (WGS) entry which is preliminary data.</text>
</comment>
<proteinExistence type="inferred from homology"/>
<accession>A0A250WZA4</accession>
<dbReference type="GO" id="GO:0005576">
    <property type="term" value="C:extracellular region"/>
    <property type="evidence" value="ECO:0007669"/>
    <property type="project" value="UniProtKB-SubCell"/>
</dbReference>
<dbReference type="Pfam" id="PF07722">
    <property type="entry name" value="Peptidase_C26"/>
    <property type="match status" value="1"/>
</dbReference>
<reference evidence="11 12" key="1">
    <citation type="submission" date="2017-08" db="EMBL/GenBank/DDBJ databases">
        <title>Acidophilic green algal genome provides insights into adaptation to an acidic environment.</title>
        <authorList>
            <person name="Hirooka S."/>
            <person name="Hirose Y."/>
            <person name="Kanesaki Y."/>
            <person name="Higuchi S."/>
            <person name="Fujiwara T."/>
            <person name="Onuma R."/>
            <person name="Era A."/>
            <person name="Ohbayashi R."/>
            <person name="Uzuka A."/>
            <person name="Nozaki H."/>
            <person name="Yoshikawa H."/>
            <person name="Miyagishima S.Y."/>
        </authorList>
    </citation>
    <scope>NUCLEOTIDE SEQUENCE [LARGE SCALE GENOMIC DNA]</scope>
    <source>
        <strain evidence="11 12">NIES-2499</strain>
    </source>
</reference>
<evidence type="ECO:0000256" key="9">
    <source>
        <dbReference type="PROSITE-ProRule" id="PRU00607"/>
    </source>
</evidence>
<evidence type="ECO:0000256" key="1">
    <source>
        <dbReference type="ARBA" id="ARBA00004239"/>
    </source>
</evidence>
<dbReference type="Gene3D" id="3.40.50.880">
    <property type="match status" value="1"/>
</dbReference>
<name>A0A250WZA4_9CHLO</name>
<evidence type="ECO:0000313" key="11">
    <source>
        <dbReference type="EMBL" id="GAX76029.1"/>
    </source>
</evidence>
<dbReference type="OrthoDB" id="64220at2759"/>
<comment type="subcellular location">
    <subcellularLocation>
        <location evidence="1">Secreted</location>
        <location evidence="1">Extracellular space</location>
    </subcellularLocation>
</comment>
<dbReference type="EC" id="3.4.19.9" evidence="3 9"/>
<dbReference type="EMBL" id="BEGY01000015">
    <property type="protein sequence ID" value="GAX76029.1"/>
    <property type="molecule type" value="Genomic_DNA"/>
</dbReference>
<evidence type="ECO:0000313" key="12">
    <source>
        <dbReference type="Proteomes" id="UP000232323"/>
    </source>
</evidence>
<comment type="catalytic activity">
    <reaction evidence="7 9">
        <text>(6S)-5,6,7,8-tetrahydrofolyl-(gamma-L-Glu)(n) + (n-1) H2O = (6S)-5,6,7,8-tetrahydrofolate + (n-1) L-glutamate</text>
        <dbReference type="Rhea" id="RHEA:56784"/>
        <dbReference type="Rhea" id="RHEA-COMP:14738"/>
        <dbReference type="ChEBI" id="CHEBI:15377"/>
        <dbReference type="ChEBI" id="CHEBI:29985"/>
        <dbReference type="ChEBI" id="CHEBI:57453"/>
        <dbReference type="ChEBI" id="CHEBI:141005"/>
        <dbReference type="EC" id="3.4.19.9"/>
    </reaction>
</comment>
<evidence type="ECO:0000256" key="5">
    <source>
        <dbReference type="ARBA" id="ARBA00022729"/>
    </source>
</evidence>
<dbReference type="InterPro" id="IPR029062">
    <property type="entry name" value="Class_I_gatase-like"/>
</dbReference>
<protein>
    <recommendedName>
        <fullName evidence="3 9">folate gamma-glutamyl hydrolase</fullName>
        <ecNumber evidence="3 9">3.4.19.9</ecNumber>
    </recommendedName>
</protein>
<dbReference type="STRING" id="1157962.A0A250WZA4"/>
<dbReference type="PANTHER" id="PTHR11315">
    <property type="entry name" value="PROTEASE FAMILY C26 GAMMA-GLUTAMYL HYDROLASE"/>
    <property type="match status" value="1"/>
</dbReference>
<dbReference type="InterPro" id="IPR015527">
    <property type="entry name" value="Pept_C26_g-glut_hydrolase"/>
</dbReference>
<comment type="similarity">
    <text evidence="2">Belongs to the peptidase C26 family.</text>
</comment>
<dbReference type="GO" id="GO:0046900">
    <property type="term" value="P:tetrahydrofolylpolyglutamate metabolic process"/>
    <property type="evidence" value="ECO:0007669"/>
    <property type="project" value="TreeGrafter"/>
</dbReference>
<keyword evidence="6 9" id="KW-0378">Hydrolase</keyword>
<dbReference type="PANTHER" id="PTHR11315:SF0">
    <property type="entry name" value="FOLATE GAMMA-GLUTAMYL HYDROLASE"/>
    <property type="match status" value="1"/>
</dbReference>
<feature type="chain" id="PRO_5013123547" description="folate gamma-glutamyl hydrolase" evidence="10">
    <location>
        <begin position="17"/>
        <end position="342"/>
    </location>
</feature>
<dbReference type="AlphaFoldDB" id="A0A250WZA4"/>
<evidence type="ECO:0000256" key="2">
    <source>
        <dbReference type="ARBA" id="ARBA00011083"/>
    </source>
</evidence>
<keyword evidence="5 10" id="KW-0732">Signal</keyword>
<evidence type="ECO:0000256" key="7">
    <source>
        <dbReference type="ARBA" id="ARBA00051589"/>
    </source>
</evidence>
<keyword evidence="12" id="KW-1185">Reference proteome</keyword>
<dbReference type="Proteomes" id="UP000232323">
    <property type="component" value="Unassembled WGS sequence"/>
</dbReference>
<feature type="active site" description="Nucleophile" evidence="8 9">
    <location>
        <position position="136"/>
    </location>
</feature>
<dbReference type="SUPFAM" id="SSF52317">
    <property type="entry name" value="Class I glutamine amidotransferase-like"/>
    <property type="match status" value="1"/>
</dbReference>
<feature type="active site" description="Proton donor" evidence="8">
    <location>
        <position position="248"/>
    </location>
</feature>
<dbReference type="GO" id="GO:0034722">
    <property type="term" value="F:gamma-glutamyl-peptidase activity"/>
    <property type="evidence" value="ECO:0007669"/>
    <property type="project" value="UniProtKB-UniRule"/>
</dbReference>
<gene>
    <name evidence="11" type="ORF">CEUSTIGMA_g3472.t1</name>
</gene>
<evidence type="ECO:0000256" key="3">
    <source>
        <dbReference type="ARBA" id="ARBA00012886"/>
    </source>
</evidence>
<dbReference type="InterPro" id="IPR011697">
    <property type="entry name" value="Peptidase_C26"/>
</dbReference>
<evidence type="ECO:0000256" key="6">
    <source>
        <dbReference type="ARBA" id="ARBA00022801"/>
    </source>
</evidence>
<evidence type="ECO:0000256" key="4">
    <source>
        <dbReference type="ARBA" id="ARBA00022525"/>
    </source>
</evidence>
<organism evidence="11 12">
    <name type="scientific">Chlamydomonas eustigma</name>
    <dbReference type="NCBI Taxonomy" id="1157962"/>
    <lineage>
        <taxon>Eukaryota</taxon>
        <taxon>Viridiplantae</taxon>
        <taxon>Chlorophyta</taxon>
        <taxon>core chlorophytes</taxon>
        <taxon>Chlorophyceae</taxon>
        <taxon>CS clade</taxon>
        <taxon>Chlamydomonadales</taxon>
        <taxon>Chlamydomonadaceae</taxon>
        <taxon>Chlamydomonas</taxon>
    </lineage>
</organism>